<dbReference type="PATRIC" id="fig|1227457.3.peg.354"/>
<dbReference type="RefSeq" id="WP_007737069.1">
    <property type="nucleotide sequence ID" value="NZ_AOMF01000037.1"/>
</dbReference>
<feature type="region of interest" description="Disordered" evidence="1">
    <location>
        <begin position="1"/>
        <end position="62"/>
    </location>
</feature>
<sequence length="62" mass="7047">MTDTSDTDGQRVDTEQSTPQRITTAREFFREKFADADADEDEYGEIGPFIDPKADDREEVST</sequence>
<feature type="compositionally biased region" description="Basic and acidic residues" evidence="1">
    <location>
        <begin position="52"/>
        <end position="62"/>
    </location>
</feature>
<comment type="caution">
    <text evidence="2">The sequence shown here is derived from an EMBL/GenBank/DDBJ whole genome shotgun (WGS) entry which is preliminary data.</text>
</comment>
<reference evidence="2 3" key="1">
    <citation type="journal article" date="2014" name="PLoS Genet.">
        <title>Phylogenetically driven sequencing of extremely halophilic archaea reveals strategies for static and dynamic osmo-response.</title>
        <authorList>
            <person name="Becker E.A."/>
            <person name="Seitzer P.M."/>
            <person name="Tritt A."/>
            <person name="Larsen D."/>
            <person name="Krusor M."/>
            <person name="Yao A.I."/>
            <person name="Wu D."/>
            <person name="Madern D."/>
            <person name="Eisen J.A."/>
            <person name="Darling A.E."/>
            <person name="Facciotti M.T."/>
        </authorList>
    </citation>
    <scope>NUCLEOTIDE SEQUENCE [LARGE SCALE GENOMIC DNA]</scope>
    <source>
        <strain evidence="2 3">JCM 13552</strain>
    </source>
</reference>
<dbReference type="AlphaFoldDB" id="M0NIG8"/>
<gene>
    <name evidence="2" type="ORF">C451_02008</name>
</gene>
<dbReference type="Proteomes" id="UP000011680">
    <property type="component" value="Unassembled WGS sequence"/>
</dbReference>
<organism evidence="2 3">
    <name type="scientific">Halococcus thailandensis JCM 13552</name>
    <dbReference type="NCBI Taxonomy" id="1227457"/>
    <lineage>
        <taxon>Archaea</taxon>
        <taxon>Methanobacteriati</taxon>
        <taxon>Methanobacteriota</taxon>
        <taxon>Stenosarchaea group</taxon>
        <taxon>Halobacteria</taxon>
        <taxon>Halobacteriales</taxon>
        <taxon>Halococcaceae</taxon>
        <taxon>Halococcus</taxon>
    </lineage>
</organism>
<name>M0NIG8_9EURY</name>
<keyword evidence="3" id="KW-1185">Reference proteome</keyword>
<protein>
    <submittedName>
        <fullName evidence="2">Uncharacterized protein</fullName>
    </submittedName>
</protein>
<evidence type="ECO:0000313" key="3">
    <source>
        <dbReference type="Proteomes" id="UP000011680"/>
    </source>
</evidence>
<accession>M0NIG8</accession>
<evidence type="ECO:0000256" key="1">
    <source>
        <dbReference type="SAM" id="MobiDB-lite"/>
    </source>
</evidence>
<dbReference type="STRING" id="1227457.C451_02008"/>
<proteinExistence type="predicted"/>
<dbReference type="EMBL" id="AOMF01000037">
    <property type="protein sequence ID" value="EMA56460.1"/>
    <property type="molecule type" value="Genomic_DNA"/>
</dbReference>
<evidence type="ECO:0000313" key="2">
    <source>
        <dbReference type="EMBL" id="EMA56460.1"/>
    </source>
</evidence>